<dbReference type="Gene3D" id="1.10.10.1810">
    <property type="entry name" value="RNA ligase"/>
    <property type="match status" value="1"/>
</dbReference>
<organism evidence="2 3">
    <name type="scientific">Adineta ricciae</name>
    <name type="common">Rotifer</name>
    <dbReference type="NCBI Taxonomy" id="249248"/>
    <lineage>
        <taxon>Eukaryota</taxon>
        <taxon>Metazoa</taxon>
        <taxon>Spiralia</taxon>
        <taxon>Gnathifera</taxon>
        <taxon>Rotifera</taxon>
        <taxon>Eurotatoria</taxon>
        <taxon>Bdelloidea</taxon>
        <taxon>Adinetida</taxon>
        <taxon>Adinetidae</taxon>
        <taxon>Adineta</taxon>
    </lineage>
</organism>
<protein>
    <recommendedName>
        <fullName evidence="1">RNA ligase 2 C-terminal domain-containing protein</fullName>
    </recommendedName>
</protein>
<accession>A0A815KKZ1</accession>
<dbReference type="Pfam" id="PF18043">
    <property type="entry name" value="T4_Rnl2_C"/>
    <property type="match status" value="1"/>
</dbReference>
<name>A0A815KKZ1_ADIRI</name>
<dbReference type="InterPro" id="IPR041948">
    <property type="entry name" value="Rnl1/2_C_sf"/>
</dbReference>
<dbReference type="EMBL" id="CAJNOR010003256">
    <property type="protein sequence ID" value="CAF1394706.1"/>
    <property type="molecule type" value="Genomic_DNA"/>
</dbReference>
<evidence type="ECO:0000313" key="2">
    <source>
        <dbReference type="EMBL" id="CAF1394706.1"/>
    </source>
</evidence>
<dbReference type="AlphaFoldDB" id="A0A815KKZ1"/>
<reference evidence="2" key="1">
    <citation type="submission" date="2021-02" db="EMBL/GenBank/DDBJ databases">
        <authorList>
            <person name="Nowell W R."/>
        </authorList>
    </citation>
    <scope>NUCLEOTIDE SEQUENCE</scope>
</reference>
<evidence type="ECO:0000313" key="3">
    <source>
        <dbReference type="Proteomes" id="UP000663828"/>
    </source>
</evidence>
<sequence>MHEILVKTSKGSSVRAIVKRKIEEFSEEKYSQAQKQEVKNDGELSNIDLLRFEIDALITENRLNNALSKIGHVTANDKEKAKELLNLYRKDVMDQLIENGNEDMWTSLTANERDVLTEEITHSSKRIIIEYLKQNK</sequence>
<evidence type="ECO:0000259" key="1">
    <source>
        <dbReference type="Pfam" id="PF18043"/>
    </source>
</evidence>
<keyword evidence="3" id="KW-1185">Reference proteome</keyword>
<comment type="caution">
    <text evidence="2">The sequence shown here is derived from an EMBL/GenBank/DDBJ whole genome shotgun (WGS) entry which is preliminary data.</text>
</comment>
<gene>
    <name evidence="2" type="ORF">XAT740_LOCUS33803</name>
</gene>
<proteinExistence type="predicted"/>
<dbReference type="InterPro" id="IPR040609">
    <property type="entry name" value="Rnl2_C"/>
</dbReference>
<feature type="domain" description="RNA ligase 2 C-terminal" evidence="1">
    <location>
        <begin position="53"/>
        <end position="124"/>
    </location>
</feature>
<dbReference type="Proteomes" id="UP000663828">
    <property type="component" value="Unassembled WGS sequence"/>
</dbReference>